<evidence type="ECO:0000313" key="1">
    <source>
        <dbReference type="EMBL" id="KAI0052428.1"/>
    </source>
</evidence>
<organism evidence="1 2">
    <name type="scientific">Auriscalpium vulgare</name>
    <dbReference type="NCBI Taxonomy" id="40419"/>
    <lineage>
        <taxon>Eukaryota</taxon>
        <taxon>Fungi</taxon>
        <taxon>Dikarya</taxon>
        <taxon>Basidiomycota</taxon>
        <taxon>Agaricomycotina</taxon>
        <taxon>Agaricomycetes</taxon>
        <taxon>Russulales</taxon>
        <taxon>Auriscalpiaceae</taxon>
        <taxon>Auriscalpium</taxon>
    </lineage>
</organism>
<protein>
    <submittedName>
        <fullName evidence="1">Uncharacterized protein</fullName>
    </submittedName>
</protein>
<reference evidence="1" key="2">
    <citation type="journal article" date="2022" name="New Phytol.">
        <title>Evolutionary transition to the ectomycorrhizal habit in the genomes of a hyperdiverse lineage of mushroom-forming fungi.</title>
        <authorList>
            <person name="Looney B."/>
            <person name="Miyauchi S."/>
            <person name="Morin E."/>
            <person name="Drula E."/>
            <person name="Courty P.E."/>
            <person name="Kohler A."/>
            <person name="Kuo A."/>
            <person name="LaButti K."/>
            <person name="Pangilinan J."/>
            <person name="Lipzen A."/>
            <person name="Riley R."/>
            <person name="Andreopoulos W."/>
            <person name="He G."/>
            <person name="Johnson J."/>
            <person name="Nolan M."/>
            <person name="Tritt A."/>
            <person name="Barry K.W."/>
            <person name="Grigoriev I.V."/>
            <person name="Nagy L.G."/>
            <person name="Hibbett D."/>
            <person name="Henrissat B."/>
            <person name="Matheny P.B."/>
            <person name="Labbe J."/>
            <person name="Martin F.M."/>
        </authorList>
    </citation>
    <scope>NUCLEOTIDE SEQUENCE</scope>
    <source>
        <strain evidence="1">FP105234-sp</strain>
    </source>
</reference>
<sequence length="207" mass="21584">MHPVIPLPPISFLCCSTCAAMLDDVDAGVVLVEGTGHPARAIWPIIRSVSATLLTAGTAVLNTYPAPAAPRAMHPSSPDLRLAAADHAWLQPCSPRPSRTRAVSNSSGRGASRRAPCFSSSHAVHLSSLHPRNISAGCTASSYVASKPAPSSIANRTGSQQRQRFSSYVAVSPYHPSLTTSCPSICQCSGGGPRHNRRRRSAGTAPG</sequence>
<evidence type="ECO:0000313" key="2">
    <source>
        <dbReference type="Proteomes" id="UP000814033"/>
    </source>
</evidence>
<reference evidence="1" key="1">
    <citation type="submission" date="2021-02" db="EMBL/GenBank/DDBJ databases">
        <authorList>
            <consortium name="DOE Joint Genome Institute"/>
            <person name="Ahrendt S."/>
            <person name="Looney B.P."/>
            <person name="Miyauchi S."/>
            <person name="Morin E."/>
            <person name="Drula E."/>
            <person name="Courty P.E."/>
            <person name="Chicoki N."/>
            <person name="Fauchery L."/>
            <person name="Kohler A."/>
            <person name="Kuo A."/>
            <person name="Labutti K."/>
            <person name="Pangilinan J."/>
            <person name="Lipzen A."/>
            <person name="Riley R."/>
            <person name="Andreopoulos W."/>
            <person name="He G."/>
            <person name="Johnson J."/>
            <person name="Barry K.W."/>
            <person name="Grigoriev I.V."/>
            <person name="Nagy L."/>
            <person name="Hibbett D."/>
            <person name="Henrissat B."/>
            <person name="Matheny P.B."/>
            <person name="Labbe J."/>
            <person name="Martin F."/>
        </authorList>
    </citation>
    <scope>NUCLEOTIDE SEQUENCE</scope>
    <source>
        <strain evidence="1">FP105234-sp</strain>
    </source>
</reference>
<gene>
    <name evidence="1" type="ORF">FA95DRAFT_1319298</name>
</gene>
<accession>A0ACB8S8D9</accession>
<keyword evidence="2" id="KW-1185">Reference proteome</keyword>
<comment type="caution">
    <text evidence="1">The sequence shown here is derived from an EMBL/GenBank/DDBJ whole genome shotgun (WGS) entry which is preliminary data.</text>
</comment>
<dbReference type="Proteomes" id="UP000814033">
    <property type="component" value="Unassembled WGS sequence"/>
</dbReference>
<proteinExistence type="predicted"/>
<name>A0ACB8S8D9_9AGAM</name>
<dbReference type="EMBL" id="MU275845">
    <property type="protein sequence ID" value="KAI0052428.1"/>
    <property type="molecule type" value="Genomic_DNA"/>
</dbReference>